<accession>A0ABY2SDV3</accession>
<dbReference type="Proteomes" id="UP000305202">
    <property type="component" value="Unassembled WGS sequence"/>
</dbReference>
<comment type="catalytic activity">
    <reaction evidence="1 8">
        <text>Hydrolysis of terminal non-reducing beta-D-galactose residues in beta-D-galactosides.</text>
        <dbReference type="EC" id="3.2.1.23"/>
    </reaction>
</comment>
<evidence type="ECO:0000313" key="12">
    <source>
        <dbReference type="Proteomes" id="UP000305202"/>
    </source>
</evidence>
<dbReference type="Gene3D" id="3.40.50.880">
    <property type="match status" value="1"/>
</dbReference>
<evidence type="ECO:0000256" key="7">
    <source>
        <dbReference type="ARBA" id="ARBA00023295"/>
    </source>
</evidence>
<keyword evidence="4" id="KW-0479">Metal-binding</keyword>
<feature type="domain" description="Beta-galactosidase trimerisation" evidence="10">
    <location>
        <begin position="411"/>
        <end position="603"/>
    </location>
</feature>
<keyword evidence="6" id="KW-0862">Zinc</keyword>
<dbReference type="InterPro" id="IPR029062">
    <property type="entry name" value="Class_I_gatase-like"/>
</dbReference>
<organism evidence="11 12">
    <name type="scientific">Martelella alba</name>
    <dbReference type="NCBI Taxonomy" id="2590451"/>
    <lineage>
        <taxon>Bacteria</taxon>
        <taxon>Pseudomonadati</taxon>
        <taxon>Pseudomonadota</taxon>
        <taxon>Alphaproteobacteria</taxon>
        <taxon>Hyphomicrobiales</taxon>
        <taxon>Aurantimonadaceae</taxon>
        <taxon>Martelella</taxon>
    </lineage>
</organism>
<dbReference type="Pfam" id="PF08532">
    <property type="entry name" value="Glyco_hydro_42M"/>
    <property type="match status" value="1"/>
</dbReference>
<evidence type="ECO:0000256" key="5">
    <source>
        <dbReference type="ARBA" id="ARBA00022801"/>
    </source>
</evidence>
<dbReference type="PANTHER" id="PTHR36447">
    <property type="entry name" value="BETA-GALACTOSIDASE GANA"/>
    <property type="match status" value="1"/>
</dbReference>
<dbReference type="EMBL" id="SZPQ01000081">
    <property type="protein sequence ID" value="TKI02398.1"/>
    <property type="molecule type" value="Genomic_DNA"/>
</dbReference>
<reference evidence="11 12" key="1">
    <citation type="submission" date="2019-04" db="EMBL/GenBank/DDBJ databases">
        <authorList>
            <person name="Li M."/>
            <person name="Gao C."/>
        </authorList>
    </citation>
    <scope>NUCLEOTIDE SEQUENCE [LARGE SCALE GENOMIC DNA]</scope>
    <source>
        <strain evidence="11 12">BGMRC 2031</strain>
    </source>
</reference>
<dbReference type="InterPro" id="IPR003476">
    <property type="entry name" value="Glyco_hydro_42"/>
</dbReference>
<dbReference type="Gene3D" id="3.20.20.80">
    <property type="entry name" value="Glycosidases"/>
    <property type="match status" value="1"/>
</dbReference>
<dbReference type="SUPFAM" id="SSF52317">
    <property type="entry name" value="Class I glutamine amidotransferase-like"/>
    <property type="match status" value="1"/>
</dbReference>
<dbReference type="CDD" id="cd03143">
    <property type="entry name" value="A4_beta-galactosidase_middle_domain"/>
    <property type="match status" value="1"/>
</dbReference>
<dbReference type="InterPro" id="IPR013738">
    <property type="entry name" value="Beta_galactosidase_Trimer"/>
</dbReference>
<evidence type="ECO:0000259" key="9">
    <source>
        <dbReference type="Pfam" id="PF02449"/>
    </source>
</evidence>
<name>A0ABY2SDV3_9HYPH</name>
<comment type="caution">
    <text evidence="11">The sequence shown here is derived from an EMBL/GenBank/DDBJ whole genome shotgun (WGS) entry which is preliminary data.</text>
</comment>
<evidence type="ECO:0000256" key="4">
    <source>
        <dbReference type="ARBA" id="ARBA00022723"/>
    </source>
</evidence>
<gene>
    <name evidence="11" type="ORF">FCN80_25140</name>
</gene>
<dbReference type="Pfam" id="PF02449">
    <property type="entry name" value="Glyco_hydro_42"/>
    <property type="match status" value="1"/>
</dbReference>
<dbReference type="PANTHER" id="PTHR36447:SF2">
    <property type="entry name" value="BETA-GALACTOSIDASE YESZ"/>
    <property type="match status" value="1"/>
</dbReference>
<keyword evidence="7 8" id="KW-0326">Glycosidase</keyword>
<dbReference type="EC" id="3.2.1.23" evidence="3 8"/>
<evidence type="ECO:0000256" key="1">
    <source>
        <dbReference type="ARBA" id="ARBA00001412"/>
    </source>
</evidence>
<dbReference type="SUPFAM" id="SSF51445">
    <property type="entry name" value="(Trans)glycosidases"/>
    <property type="match status" value="1"/>
</dbReference>
<evidence type="ECO:0000256" key="3">
    <source>
        <dbReference type="ARBA" id="ARBA00012756"/>
    </source>
</evidence>
<dbReference type="RefSeq" id="WP_136993042.1">
    <property type="nucleotide sequence ID" value="NZ_SZPQ01000081.1"/>
</dbReference>
<evidence type="ECO:0000256" key="2">
    <source>
        <dbReference type="ARBA" id="ARBA00005940"/>
    </source>
</evidence>
<evidence type="ECO:0000256" key="8">
    <source>
        <dbReference type="PIRNR" id="PIRNR001084"/>
    </source>
</evidence>
<sequence>MSKLLYGVAYYDEYLRQDRLDKDIEMMLSARINVVRIAESTWSTLEPAENSYNFRHIDRVLDAMHQAGIGVIVGTPTYAVPWWLAKKHPDILVTTPEGQQVYGRRQIIDITQPHFLYHSENIIRKLLEHVCQHPAIIGYQVDNETKHYENVGENIQNAFRKWLRERFQGIRDLNDAFGLEYWSNRIESWDDFPPLEGTINASLGCAFARFRREKVAEYLAWQAAIVGEYARPGQFVTQNFDFEWRGYSFGLQPRVDHFDAAKAMNVVSVDVYHPTQNHLTGREIAFSGDVARNLKGGKNYFVMETQAQGFAKWTPYPGQLRLQAFSHIASGASMVAYWHWHSIHNSYETYWKGLLSHDFSAGPTYQEAVSIGNDMSRLSDTLDELHTNNDVAILVSSNAMEAMNWFRPDTPQPELNRQADYVYNDILRRFWDALYDRNISVDIINHLSPQSQKYRVIIIPALYSASDEELEGINAFVENGGRVLIGFKSGFCDLDVKVRAVTQPGIISKCCGVSYSQFTIPENVGITSVDKAVGCLSNESAEMWMELLSPASDRTRELLRYDHPHWGKYAAATLSEYGTGKALYVGFLPSKKLIYELFSCLSDGISLSSRTAQSHWPVVVRKSINKSGESVRFLFNYSGSDRDFTTNDDVFEPLSGNIHRKGETLTIGAWGMRLLVGDA</sequence>
<protein>
    <recommendedName>
        <fullName evidence="3 8">Beta-galactosidase</fullName>
        <shortName evidence="8">Beta-gal</shortName>
        <ecNumber evidence="3 8">3.2.1.23</ecNumber>
    </recommendedName>
</protein>
<proteinExistence type="inferred from homology"/>
<evidence type="ECO:0000259" key="10">
    <source>
        <dbReference type="Pfam" id="PF08532"/>
    </source>
</evidence>
<dbReference type="PIRSF" id="PIRSF001084">
    <property type="entry name" value="B-galactosidase"/>
    <property type="match status" value="1"/>
</dbReference>
<evidence type="ECO:0000256" key="6">
    <source>
        <dbReference type="ARBA" id="ARBA00022833"/>
    </source>
</evidence>
<keyword evidence="12" id="KW-1185">Reference proteome</keyword>
<dbReference type="InterPro" id="IPR013529">
    <property type="entry name" value="Glyco_hydro_42_N"/>
</dbReference>
<evidence type="ECO:0000313" key="11">
    <source>
        <dbReference type="EMBL" id="TKI02398.1"/>
    </source>
</evidence>
<dbReference type="InterPro" id="IPR017853">
    <property type="entry name" value="GH"/>
</dbReference>
<feature type="domain" description="Glycoside hydrolase family 42 N-terminal" evidence="9">
    <location>
        <begin position="10"/>
        <end position="377"/>
    </location>
</feature>
<keyword evidence="5 8" id="KW-0378">Hydrolase</keyword>
<comment type="similarity">
    <text evidence="2 8">Belongs to the glycosyl hydrolase 42 family.</text>
</comment>